<dbReference type="Proteomes" id="UP000233837">
    <property type="component" value="Unassembled WGS sequence"/>
</dbReference>
<name>A0A2I0VJ49_9ASPA</name>
<organism evidence="1 2">
    <name type="scientific">Dendrobium catenatum</name>
    <dbReference type="NCBI Taxonomy" id="906689"/>
    <lineage>
        <taxon>Eukaryota</taxon>
        <taxon>Viridiplantae</taxon>
        <taxon>Streptophyta</taxon>
        <taxon>Embryophyta</taxon>
        <taxon>Tracheophyta</taxon>
        <taxon>Spermatophyta</taxon>
        <taxon>Magnoliopsida</taxon>
        <taxon>Liliopsida</taxon>
        <taxon>Asparagales</taxon>
        <taxon>Orchidaceae</taxon>
        <taxon>Epidendroideae</taxon>
        <taxon>Malaxideae</taxon>
        <taxon>Dendrobiinae</taxon>
        <taxon>Dendrobium</taxon>
    </lineage>
</organism>
<accession>A0A2I0VJ49</accession>
<dbReference type="AlphaFoldDB" id="A0A2I0VJ49"/>
<evidence type="ECO:0000313" key="1">
    <source>
        <dbReference type="EMBL" id="PKU63438.1"/>
    </source>
</evidence>
<protein>
    <submittedName>
        <fullName evidence="1">Uncharacterized protein</fullName>
    </submittedName>
</protein>
<reference evidence="1 2" key="1">
    <citation type="journal article" date="2016" name="Sci. Rep.">
        <title>The Dendrobium catenatum Lindl. genome sequence provides insights into polysaccharide synthase, floral development and adaptive evolution.</title>
        <authorList>
            <person name="Zhang G.Q."/>
            <person name="Xu Q."/>
            <person name="Bian C."/>
            <person name="Tsai W.C."/>
            <person name="Yeh C.M."/>
            <person name="Liu K.W."/>
            <person name="Yoshida K."/>
            <person name="Zhang L.S."/>
            <person name="Chang S.B."/>
            <person name="Chen F."/>
            <person name="Shi Y."/>
            <person name="Su Y.Y."/>
            <person name="Zhang Y.Q."/>
            <person name="Chen L.J."/>
            <person name="Yin Y."/>
            <person name="Lin M."/>
            <person name="Huang H."/>
            <person name="Deng H."/>
            <person name="Wang Z.W."/>
            <person name="Zhu S.L."/>
            <person name="Zhao X."/>
            <person name="Deng C."/>
            <person name="Niu S.C."/>
            <person name="Huang J."/>
            <person name="Wang M."/>
            <person name="Liu G.H."/>
            <person name="Yang H.J."/>
            <person name="Xiao X.J."/>
            <person name="Hsiao Y.Y."/>
            <person name="Wu W.L."/>
            <person name="Chen Y.Y."/>
            <person name="Mitsuda N."/>
            <person name="Ohme-Takagi M."/>
            <person name="Luo Y.B."/>
            <person name="Van de Peer Y."/>
            <person name="Liu Z.J."/>
        </authorList>
    </citation>
    <scope>NUCLEOTIDE SEQUENCE [LARGE SCALE GENOMIC DNA]</scope>
    <source>
        <tissue evidence="1">The whole plant</tissue>
    </source>
</reference>
<proteinExistence type="predicted"/>
<gene>
    <name evidence="1" type="ORF">MA16_Dca026008</name>
</gene>
<sequence length="236" mass="24564">MFRNYIYQFAYQISTTSQGNEEVEKCVVDAMSTLAGKVHFIKEGKTKLPISGTGNKTIKDPAKCWPKGISNARLKDHWEKRKSKKVKSIMQNPPTSIHFTLVESGSQSSFMIFKLVSSVVGLGSGAVLDGSGALLDGYGALLDGIFVGLGIHFGLGGVAGDGSGLIGLSTVIGLSILIGLGGLGGDGSSPVGLGTLIRLGTDIGLAGVRGNLMGDLEEIFVVFEGIGTIWRCSPSG</sequence>
<evidence type="ECO:0000313" key="2">
    <source>
        <dbReference type="Proteomes" id="UP000233837"/>
    </source>
</evidence>
<keyword evidence="2" id="KW-1185">Reference proteome</keyword>
<dbReference type="EMBL" id="KZ503496">
    <property type="protein sequence ID" value="PKU63438.1"/>
    <property type="molecule type" value="Genomic_DNA"/>
</dbReference>
<reference evidence="1 2" key="2">
    <citation type="journal article" date="2017" name="Nature">
        <title>The Apostasia genome and the evolution of orchids.</title>
        <authorList>
            <person name="Zhang G.Q."/>
            <person name="Liu K.W."/>
            <person name="Li Z."/>
            <person name="Lohaus R."/>
            <person name="Hsiao Y.Y."/>
            <person name="Niu S.C."/>
            <person name="Wang J.Y."/>
            <person name="Lin Y.C."/>
            <person name="Xu Q."/>
            <person name="Chen L.J."/>
            <person name="Yoshida K."/>
            <person name="Fujiwara S."/>
            <person name="Wang Z.W."/>
            <person name="Zhang Y.Q."/>
            <person name="Mitsuda N."/>
            <person name="Wang M."/>
            <person name="Liu G.H."/>
            <person name="Pecoraro L."/>
            <person name="Huang H.X."/>
            <person name="Xiao X.J."/>
            <person name="Lin M."/>
            <person name="Wu X.Y."/>
            <person name="Wu W.L."/>
            <person name="Chen Y.Y."/>
            <person name="Chang S.B."/>
            <person name="Sakamoto S."/>
            <person name="Ohme-Takagi M."/>
            <person name="Yagi M."/>
            <person name="Zeng S.J."/>
            <person name="Shen C.Y."/>
            <person name="Yeh C.M."/>
            <person name="Luo Y.B."/>
            <person name="Tsai W.C."/>
            <person name="Van de Peer Y."/>
            <person name="Liu Z.J."/>
        </authorList>
    </citation>
    <scope>NUCLEOTIDE SEQUENCE [LARGE SCALE GENOMIC DNA]</scope>
    <source>
        <tissue evidence="1">The whole plant</tissue>
    </source>
</reference>